<dbReference type="AlphaFoldDB" id="E6VWE6"/>
<accession>E6VWE6</accession>
<keyword evidence="2" id="KW-1185">Reference proteome</keyword>
<evidence type="ECO:0000313" key="1">
    <source>
        <dbReference type="EMBL" id="ADU61352.1"/>
    </source>
</evidence>
<gene>
    <name evidence="1" type="ordered locus">Daes_0327</name>
</gene>
<proteinExistence type="predicted"/>
<dbReference type="Proteomes" id="UP000002191">
    <property type="component" value="Chromosome"/>
</dbReference>
<dbReference type="HOGENOM" id="CLU_2045867_0_0_7"/>
<evidence type="ECO:0000313" key="2">
    <source>
        <dbReference type="Proteomes" id="UP000002191"/>
    </source>
</evidence>
<sequence length="127" mass="14323">MSVRDLDRKPPTMAHFPDGPYRWLELHHQGEVYGHAALAERGSDLELHLTLTRWGPQTRRRLIGDAAWLRGEAARLGKSRILGLRACTAEAFDPKLFRFARLYGFGGAWVIQAAAMDVEPEKQPLCS</sequence>
<dbReference type="OrthoDB" id="5460256at2"/>
<name>E6VWE6_PSEA9</name>
<dbReference type="STRING" id="643562.Daes_0327"/>
<reference evidence="1 2" key="2">
    <citation type="journal article" date="2014" name="Genome Announc.">
        <title>Complete Genome Sequence of the Subsurface, Mesophilic Sulfate-Reducing Bacterium Desulfovibrio aespoeensis Aspo-2.</title>
        <authorList>
            <person name="Pedersen K."/>
            <person name="Bengtsson A."/>
            <person name="Edlund J."/>
            <person name="Rabe L."/>
            <person name="Hazen T."/>
            <person name="Chakraborty R."/>
            <person name="Goodwin L."/>
            <person name="Shapiro N."/>
        </authorList>
    </citation>
    <scope>NUCLEOTIDE SEQUENCE [LARGE SCALE GENOMIC DNA]</scope>
    <source>
        <strain evidence="2">ATCC 700646 / DSM 10631 / Aspo-2</strain>
    </source>
</reference>
<protein>
    <submittedName>
        <fullName evidence="1">Uncharacterized protein</fullName>
    </submittedName>
</protein>
<dbReference type="RefSeq" id="WP_013513289.1">
    <property type="nucleotide sequence ID" value="NC_014844.1"/>
</dbReference>
<dbReference type="eggNOG" id="ENOG5032DDA">
    <property type="taxonomic scope" value="Bacteria"/>
</dbReference>
<dbReference type="EMBL" id="CP002431">
    <property type="protein sequence ID" value="ADU61352.1"/>
    <property type="molecule type" value="Genomic_DNA"/>
</dbReference>
<organism evidence="1 2">
    <name type="scientific">Pseudodesulfovibrio aespoeensis (strain ATCC 700646 / DSM 10631 / Aspo-2)</name>
    <name type="common">Desulfovibrio aespoeensis</name>
    <dbReference type="NCBI Taxonomy" id="643562"/>
    <lineage>
        <taxon>Bacteria</taxon>
        <taxon>Pseudomonadati</taxon>
        <taxon>Thermodesulfobacteriota</taxon>
        <taxon>Desulfovibrionia</taxon>
        <taxon>Desulfovibrionales</taxon>
        <taxon>Desulfovibrionaceae</taxon>
    </lineage>
</organism>
<reference evidence="2" key="1">
    <citation type="submission" date="2010-12" db="EMBL/GenBank/DDBJ databases">
        <title>Complete sequence of Desulfovibrio aespoeensis Aspo-2.</title>
        <authorList>
            <consortium name="US DOE Joint Genome Institute"/>
            <person name="Lucas S."/>
            <person name="Copeland A."/>
            <person name="Lapidus A."/>
            <person name="Cheng J.-F."/>
            <person name="Goodwin L."/>
            <person name="Pitluck S."/>
            <person name="Chertkov O."/>
            <person name="Misra M."/>
            <person name="Detter J.C."/>
            <person name="Han C."/>
            <person name="Tapia R."/>
            <person name="Land M."/>
            <person name="Hauser L."/>
            <person name="Kyrpides N."/>
            <person name="Ivanova N."/>
            <person name="Ovchinnikova G."/>
            <person name="Pedersen K."/>
            <person name="Jagevall S."/>
            <person name="Hazen T."/>
            <person name="Woyke T."/>
        </authorList>
    </citation>
    <scope>NUCLEOTIDE SEQUENCE [LARGE SCALE GENOMIC DNA]</scope>
    <source>
        <strain evidence="2">ATCC 700646 / DSM 10631 / Aspo-2</strain>
    </source>
</reference>
<dbReference type="KEGG" id="das:Daes_0327"/>